<dbReference type="Gramene" id="BGIOSGA022939-TA">
    <property type="protein sequence ID" value="BGIOSGA022939-PA"/>
    <property type="gene ID" value="BGIOSGA022939"/>
</dbReference>
<dbReference type="Proteomes" id="UP000007015">
    <property type="component" value="Chromosome 6"/>
</dbReference>
<organism evidence="2 3">
    <name type="scientific">Oryza sativa subsp. indica</name>
    <name type="common">Rice</name>
    <dbReference type="NCBI Taxonomy" id="39946"/>
    <lineage>
        <taxon>Eukaryota</taxon>
        <taxon>Viridiplantae</taxon>
        <taxon>Streptophyta</taxon>
        <taxon>Embryophyta</taxon>
        <taxon>Tracheophyta</taxon>
        <taxon>Spermatophyta</taxon>
        <taxon>Magnoliopsida</taxon>
        <taxon>Liliopsida</taxon>
        <taxon>Poales</taxon>
        <taxon>Poaceae</taxon>
        <taxon>BOP clade</taxon>
        <taxon>Oryzoideae</taxon>
        <taxon>Oryzeae</taxon>
        <taxon>Oryzinae</taxon>
        <taxon>Oryza</taxon>
        <taxon>Oryza sativa</taxon>
    </lineage>
</organism>
<evidence type="ECO:0000313" key="2">
    <source>
        <dbReference type="EMBL" id="EEC80647.1"/>
    </source>
</evidence>
<dbReference type="EMBL" id="CM000131">
    <property type="protein sequence ID" value="EEC80647.1"/>
    <property type="molecule type" value="Genomic_DNA"/>
</dbReference>
<proteinExistence type="predicted"/>
<evidence type="ECO:0000313" key="3">
    <source>
        <dbReference type="Proteomes" id="UP000007015"/>
    </source>
</evidence>
<sequence>MASKSKSGHGYVLLGLNGYIADRHNRTTASSTTSTGLPIEVTFCAARPPALAHFSIHCPGLDHVGADRNPLLSPKVLSADADVVLIRVPVDPLALLDLRLHDYFVYRMHPETPRLDLLPHPGEHGFSDSEIAILSCCNGKYVVAGLQATSCDTTYTLRRLYRDGEPPGVGVGPPSVCPSIRQTHHLTAKVITLRGARGTIGWVDLWRGILLCDVLDATPKVRDIPLPFPARANWRAYLNRCPYYSRDITVSESRDTIKYVEMELTRPAIEEEIISGPDDPEEECSYSLVPGRWQATTWTMPIPANSWNDWKYGCTISSDHVMSRNERKEEVAVAGLCLSLGCLRMVHPTLSIADGDDVIYLLSKGIRGAKMAAVVAVDVRARTLIGVSEIDSEKNINFLRCCLPTGIFKHLNTSAAT</sequence>
<dbReference type="InterPro" id="IPR011676">
    <property type="entry name" value="DUF1618"/>
</dbReference>
<accession>B8B2V7</accession>
<gene>
    <name evidence="2" type="ORF">OsI_23035</name>
</gene>
<keyword evidence="3" id="KW-1185">Reference proteome</keyword>
<protein>
    <recommendedName>
        <fullName evidence="1">DUF1618 domain-containing protein</fullName>
    </recommendedName>
</protein>
<dbReference type="Pfam" id="PF07762">
    <property type="entry name" value="DUF1618"/>
    <property type="match status" value="1"/>
</dbReference>
<evidence type="ECO:0000259" key="1">
    <source>
        <dbReference type="Pfam" id="PF07762"/>
    </source>
</evidence>
<dbReference type="PANTHER" id="PTHR33074">
    <property type="entry name" value="EXPRESSED PROTEIN-RELATED"/>
    <property type="match status" value="1"/>
</dbReference>
<dbReference type="PANTHER" id="PTHR33074:SF18">
    <property type="entry name" value="OS06G0718700 PROTEIN"/>
    <property type="match status" value="1"/>
</dbReference>
<name>B8B2V7_ORYSI</name>
<dbReference type="AlphaFoldDB" id="B8B2V7"/>
<reference evidence="2 3" key="1">
    <citation type="journal article" date="2005" name="PLoS Biol.">
        <title>The genomes of Oryza sativa: a history of duplications.</title>
        <authorList>
            <person name="Yu J."/>
            <person name="Wang J."/>
            <person name="Lin W."/>
            <person name="Li S."/>
            <person name="Li H."/>
            <person name="Zhou J."/>
            <person name="Ni P."/>
            <person name="Dong W."/>
            <person name="Hu S."/>
            <person name="Zeng C."/>
            <person name="Zhang J."/>
            <person name="Zhang Y."/>
            <person name="Li R."/>
            <person name="Xu Z."/>
            <person name="Li S."/>
            <person name="Li X."/>
            <person name="Zheng H."/>
            <person name="Cong L."/>
            <person name="Lin L."/>
            <person name="Yin J."/>
            <person name="Geng J."/>
            <person name="Li G."/>
            <person name="Shi J."/>
            <person name="Liu J."/>
            <person name="Lv H."/>
            <person name="Li J."/>
            <person name="Wang J."/>
            <person name="Deng Y."/>
            <person name="Ran L."/>
            <person name="Shi X."/>
            <person name="Wang X."/>
            <person name="Wu Q."/>
            <person name="Li C."/>
            <person name="Ren X."/>
            <person name="Wang J."/>
            <person name="Wang X."/>
            <person name="Li D."/>
            <person name="Liu D."/>
            <person name="Zhang X."/>
            <person name="Ji Z."/>
            <person name="Zhao W."/>
            <person name="Sun Y."/>
            <person name="Zhang Z."/>
            <person name="Bao J."/>
            <person name="Han Y."/>
            <person name="Dong L."/>
            <person name="Ji J."/>
            <person name="Chen P."/>
            <person name="Wu S."/>
            <person name="Liu J."/>
            <person name="Xiao Y."/>
            <person name="Bu D."/>
            <person name="Tan J."/>
            <person name="Yang L."/>
            <person name="Ye C."/>
            <person name="Zhang J."/>
            <person name="Xu J."/>
            <person name="Zhou Y."/>
            <person name="Yu Y."/>
            <person name="Zhang B."/>
            <person name="Zhuang S."/>
            <person name="Wei H."/>
            <person name="Liu B."/>
            <person name="Lei M."/>
            <person name="Yu H."/>
            <person name="Li Y."/>
            <person name="Xu H."/>
            <person name="Wei S."/>
            <person name="He X."/>
            <person name="Fang L."/>
            <person name="Zhang Z."/>
            <person name="Zhang Y."/>
            <person name="Huang X."/>
            <person name="Su Z."/>
            <person name="Tong W."/>
            <person name="Li J."/>
            <person name="Tong Z."/>
            <person name="Li S."/>
            <person name="Ye J."/>
            <person name="Wang L."/>
            <person name="Fang L."/>
            <person name="Lei T."/>
            <person name="Chen C."/>
            <person name="Chen H."/>
            <person name="Xu Z."/>
            <person name="Li H."/>
            <person name="Huang H."/>
            <person name="Zhang F."/>
            <person name="Xu H."/>
            <person name="Li N."/>
            <person name="Zhao C."/>
            <person name="Li S."/>
            <person name="Dong L."/>
            <person name="Huang Y."/>
            <person name="Li L."/>
            <person name="Xi Y."/>
            <person name="Qi Q."/>
            <person name="Li W."/>
            <person name="Zhang B."/>
            <person name="Hu W."/>
            <person name="Zhang Y."/>
            <person name="Tian X."/>
            <person name="Jiao Y."/>
            <person name="Liang X."/>
            <person name="Jin J."/>
            <person name="Gao L."/>
            <person name="Zheng W."/>
            <person name="Hao B."/>
            <person name="Liu S."/>
            <person name="Wang W."/>
            <person name="Yuan L."/>
            <person name="Cao M."/>
            <person name="McDermott J."/>
            <person name="Samudrala R."/>
            <person name="Wang J."/>
            <person name="Wong G.K."/>
            <person name="Yang H."/>
        </authorList>
    </citation>
    <scope>NUCLEOTIDE SEQUENCE [LARGE SCALE GENOMIC DNA]</scope>
    <source>
        <strain evidence="3">cv. 93-11</strain>
    </source>
</reference>
<dbReference type="HOGENOM" id="CLU_008956_6_0_1"/>
<dbReference type="OMA" id="ANSWNDW"/>
<feature type="domain" description="DUF1618" evidence="1">
    <location>
        <begin position="202"/>
        <end position="360"/>
    </location>
</feature>